<reference evidence="2" key="1">
    <citation type="submission" date="2021-12" db="EMBL/GenBank/DDBJ databases">
        <title>Prjna785345.</title>
        <authorList>
            <person name="Rujirawat T."/>
            <person name="Krajaejun T."/>
        </authorList>
    </citation>
    <scope>NUCLEOTIDE SEQUENCE</scope>
    <source>
        <strain evidence="2">Pi057C3</strain>
    </source>
</reference>
<proteinExistence type="predicted"/>
<protein>
    <submittedName>
        <fullName evidence="2">Uncharacterized protein</fullName>
    </submittedName>
</protein>
<sequence length="191" mass="22221">MQQRVMYERMQKHMQLVQRANVCDGACQAGCPKPHTYLEVMQHNPLFKLLKCDQTHPDGDQSQAQEWTCPGAHVDVKFDVARFVTSKRTPCLDGWDFEDGRCRRSHSLEELLWFDPLFKTRECHSGPRCTAMTCRFYHSESDRHRLTQSARRGPAPPQATRDDYVGKQDPLPLIGKTHSDLTFVLELRRHR</sequence>
<dbReference type="EMBL" id="JAKCXM010000063">
    <property type="protein sequence ID" value="KAJ0404404.1"/>
    <property type="molecule type" value="Genomic_DNA"/>
</dbReference>
<dbReference type="Proteomes" id="UP001209570">
    <property type="component" value="Unassembled WGS sequence"/>
</dbReference>
<evidence type="ECO:0000313" key="2">
    <source>
        <dbReference type="EMBL" id="KAJ0404404.1"/>
    </source>
</evidence>
<gene>
    <name evidence="2" type="ORF">P43SY_007657</name>
</gene>
<evidence type="ECO:0000256" key="1">
    <source>
        <dbReference type="SAM" id="MobiDB-lite"/>
    </source>
</evidence>
<organism evidence="2 3">
    <name type="scientific">Pythium insidiosum</name>
    <name type="common">Pythiosis disease agent</name>
    <dbReference type="NCBI Taxonomy" id="114742"/>
    <lineage>
        <taxon>Eukaryota</taxon>
        <taxon>Sar</taxon>
        <taxon>Stramenopiles</taxon>
        <taxon>Oomycota</taxon>
        <taxon>Peronosporomycetes</taxon>
        <taxon>Pythiales</taxon>
        <taxon>Pythiaceae</taxon>
        <taxon>Pythium</taxon>
    </lineage>
</organism>
<feature type="region of interest" description="Disordered" evidence="1">
    <location>
        <begin position="145"/>
        <end position="164"/>
    </location>
</feature>
<comment type="caution">
    <text evidence="2">The sequence shown here is derived from an EMBL/GenBank/DDBJ whole genome shotgun (WGS) entry which is preliminary data.</text>
</comment>
<accession>A0AAD5M4U8</accession>
<evidence type="ECO:0000313" key="3">
    <source>
        <dbReference type="Proteomes" id="UP001209570"/>
    </source>
</evidence>
<name>A0AAD5M4U8_PYTIN</name>
<dbReference type="AlphaFoldDB" id="A0AAD5M4U8"/>
<keyword evidence="3" id="KW-1185">Reference proteome</keyword>